<feature type="transmembrane region" description="Helical" evidence="8">
    <location>
        <begin position="197"/>
        <end position="219"/>
    </location>
</feature>
<dbReference type="PANTHER" id="PTHR31611">
    <property type="entry name" value="HIGH-AFFINITY NICKEL TRANSPORT PROTEIN NIC1"/>
    <property type="match status" value="1"/>
</dbReference>
<evidence type="ECO:0000256" key="6">
    <source>
        <dbReference type="ARBA" id="ARBA00022989"/>
    </source>
</evidence>
<name>A0A9Y2IPC6_9PSEU</name>
<dbReference type="AlphaFoldDB" id="A0A9Y2IPC6"/>
<evidence type="ECO:0000256" key="2">
    <source>
        <dbReference type="ARBA" id="ARBA00010892"/>
    </source>
</evidence>
<sequence>MRSIVLAFLGANRFLVVLLAAIGTVTLVLCAGLWVVGGHGGLGLGVGLAAFALGARHAFDVDHIAAIDNTARRLSNNRRASSTVGFWFALGHSTVVLLLTLVVAAGARFASTMTSESSVTHQVLATVSTSASALFLCFVGLLNLTSVLGTRKVYRRARSGELNAGELERVLDNRGTIARLLRRLTSSLHSPRQMFPVGLLFGIGFDTATEVTLLAVAGSKAAAGVPWYSVVILPALFAGGMTLFDTLDGVFMTAVYGWAAADPLRTLRYTMTITWLSVAVALALGVVELVGMTHDSLRLHDAVTSWFASLELDNLGYLVVALFLLVWAAAAGYRRVRSGRDPLPARR</sequence>
<dbReference type="RefSeq" id="WP_285974056.1">
    <property type="nucleotide sequence ID" value="NZ_CP127294.1"/>
</dbReference>
<evidence type="ECO:0000256" key="8">
    <source>
        <dbReference type="RuleBase" id="RU362101"/>
    </source>
</evidence>
<keyword evidence="6 8" id="KW-1133">Transmembrane helix</keyword>
<evidence type="ECO:0000256" key="7">
    <source>
        <dbReference type="ARBA" id="ARBA00023136"/>
    </source>
</evidence>
<reference evidence="9 10" key="1">
    <citation type="submission" date="2023-06" db="EMBL/GenBank/DDBJ databases">
        <authorList>
            <person name="Oyuntsetseg B."/>
            <person name="Kim S.B."/>
        </authorList>
    </citation>
    <scope>NUCLEOTIDE SEQUENCE [LARGE SCALE GENOMIC DNA]</scope>
    <source>
        <strain evidence="9 10">2-15</strain>
    </source>
</reference>
<evidence type="ECO:0000313" key="10">
    <source>
        <dbReference type="Proteomes" id="UP001236014"/>
    </source>
</evidence>
<evidence type="ECO:0000256" key="3">
    <source>
        <dbReference type="ARBA" id="ARBA00022448"/>
    </source>
</evidence>
<comment type="subcellular location">
    <subcellularLocation>
        <location evidence="8">Cell membrane</location>
        <topology evidence="8">Multi-pass membrane protein</topology>
    </subcellularLocation>
    <subcellularLocation>
        <location evidence="1">Endomembrane system</location>
        <topology evidence="1">Multi-pass membrane protein</topology>
    </subcellularLocation>
</comment>
<feature type="transmembrane region" description="Helical" evidence="8">
    <location>
        <begin position="42"/>
        <end position="59"/>
    </location>
</feature>
<accession>A0A9Y2IPC6</accession>
<dbReference type="Proteomes" id="UP001236014">
    <property type="component" value="Chromosome"/>
</dbReference>
<dbReference type="GO" id="GO:0015099">
    <property type="term" value="F:nickel cation transmembrane transporter activity"/>
    <property type="evidence" value="ECO:0007669"/>
    <property type="project" value="UniProtKB-UniRule"/>
</dbReference>
<dbReference type="GO" id="GO:0005886">
    <property type="term" value="C:plasma membrane"/>
    <property type="evidence" value="ECO:0007669"/>
    <property type="project" value="UniProtKB-SubCell"/>
</dbReference>
<proteinExistence type="inferred from homology"/>
<feature type="transmembrane region" description="Helical" evidence="8">
    <location>
        <begin position="273"/>
        <end position="294"/>
    </location>
</feature>
<dbReference type="EMBL" id="CP127294">
    <property type="protein sequence ID" value="WIX83507.1"/>
    <property type="molecule type" value="Genomic_DNA"/>
</dbReference>
<keyword evidence="7 8" id="KW-0472">Membrane</keyword>
<dbReference type="Pfam" id="PF03824">
    <property type="entry name" value="NicO"/>
    <property type="match status" value="1"/>
</dbReference>
<organism evidence="9 10">
    <name type="scientific">Amycolatopsis carbonis</name>
    <dbReference type="NCBI Taxonomy" id="715471"/>
    <lineage>
        <taxon>Bacteria</taxon>
        <taxon>Bacillati</taxon>
        <taxon>Actinomycetota</taxon>
        <taxon>Actinomycetes</taxon>
        <taxon>Pseudonocardiales</taxon>
        <taxon>Pseudonocardiaceae</taxon>
        <taxon>Amycolatopsis</taxon>
    </lineage>
</organism>
<evidence type="ECO:0000256" key="4">
    <source>
        <dbReference type="ARBA" id="ARBA00022596"/>
    </source>
</evidence>
<keyword evidence="10" id="KW-1185">Reference proteome</keyword>
<evidence type="ECO:0000313" key="9">
    <source>
        <dbReference type="EMBL" id="WIX83507.1"/>
    </source>
</evidence>
<dbReference type="PANTHER" id="PTHR31611:SF0">
    <property type="entry name" value="HIGH-AFFINITY NICKEL TRANSPORT PROTEIN NIC1"/>
    <property type="match status" value="1"/>
</dbReference>
<keyword evidence="5 8" id="KW-0812">Transmembrane</keyword>
<evidence type="ECO:0000256" key="1">
    <source>
        <dbReference type="ARBA" id="ARBA00004127"/>
    </source>
</evidence>
<keyword evidence="3 8" id="KW-0813">Transport</keyword>
<gene>
    <name evidence="9" type="ORF">QRX50_23475</name>
</gene>
<feature type="transmembrane region" description="Helical" evidence="8">
    <location>
        <begin position="314"/>
        <end position="333"/>
    </location>
</feature>
<feature type="transmembrane region" description="Helical" evidence="8">
    <location>
        <begin position="80"/>
        <end position="103"/>
    </location>
</feature>
<keyword evidence="4" id="KW-0533">Nickel</keyword>
<dbReference type="InterPro" id="IPR011541">
    <property type="entry name" value="Ni/Co_transpt_high_affinity"/>
</dbReference>
<dbReference type="GO" id="GO:0012505">
    <property type="term" value="C:endomembrane system"/>
    <property type="evidence" value="ECO:0007669"/>
    <property type="project" value="UniProtKB-SubCell"/>
</dbReference>
<feature type="transmembrane region" description="Helical" evidence="8">
    <location>
        <begin position="12"/>
        <end position="36"/>
    </location>
</feature>
<feature type="transmembrane region" description="Helical" evidence="8">
    <location>
        <begin position="123"/>
        <end position="148"/>
    </location>
</feature>
<dbReference type="InterPro" id="IPR004688">
    <property type="entry name" value="Ni/Co_transpt"/>
</dbReference>
<evidence type="ECO:0000256" key="5">
    <source>
        <dbReference type="ARBA" id="ARBA00022692"/>
    </source>
</evidence>
<comment type="similarity">
    <text evidence="2 8">Belongs to the NiCoT transporter (TC 2.A.52) family.</text>
</comment>
<dbReference type="KEGG" id="acab:QRX50_23475"/>
<protein>
    <recommendedName>
        <fullName evidence="8">Nickel/cobalt efflux system</fullName>
    </recommendedName>
</protein>